<dbReference type="EMBL" id="LJSG01000013">
    <property type="protein sequence ID" value="KPP91596.1"/>
    <property type="molecule type" value="Genomic_DNA"/>
</dbReference>
<keyword evidence="1" id="KW-1133">Transmembrane helix</keyword>
<proteinExistence type="predicted"/>
<sequence length="65" mass="7065">MQTGSVARKPEKLFSEIRLMAASGAATLVFVLTTIFDIPVLDMLAEQHFIDLHGFATIPDPSHAP</sequence>
<organism evidence="2 3">
    <name type="scientific">Roseibaca calidilacus</name>
    <dbReference type="NCBI Taxonomy" id="1666912"/>
    <lineage>
        <taxon>Bacteria</taxon>
        <taxon>Pseudomonadati</taxon>
        <taxon>Pseudomonadota</taxon>
        <taxon>Alphaproteobacteria</taxon>
        <taxon>Rhodobacterales</taxon>
        <taxon>Paracoccaceae</taxon>
        <taxon>Roseinatronobacter</taxon>
    </lineage>
</organism>
<gene>
    <name evidence="2" type="ORF">HLUCCA05_00370</name>
</gene>
<dbReference type="AlphaFoldDB" id="A0A0P8ABN3"/>
<accession>A0A0P8ABN3</accession>
<evidence type="ECO:0000256" key="1">
    <source>
        <dbReference type="SAM" id="Phobius"/>
    </source>
</evidence>
<reference evidence="2 3" key="1">
    <citation type="submission" date="2015-09" db="EMBL/GenBank/DDBJ databases">
        <title>Identification and resolution of microdiversity through metagenomic sequencing of parallel consortia.</title>
        <authorList>
            <person name="Nelson W.C."/>
            <person name="Romine M.F."/>
            <person name="Lindemann S.R."/>
        </authorList>
    </citation>
    <scope>NUCLEOTIDE SEQUENCE [LARGE SCALE GENOMIC DNA]</scope>
    <source>
        <strain evidence="2">HL-91</strain>
    </source>
</reference>
<name>A0A0P8ABN3_9RHOB</name>
<dbReference type="Proteomes" id="UP000050413">
    <property type="component" value="Unassembled WGS sequence"/>
</dbReference>
<evidence type="ECO:0000313" key="3">
    <source>
        <dbReference type="Proteomes" id="UP000050413"/>
    </source>
</evidence>
<protein>
    <submittedName>
        <fullName evidence="2">Uncharacterized protein</fullName>
    </submittedName>
</protein>
<evidence type="ECO:0000313" key="2">
    <source>
        <dbReference type="EMBL" id="KPP91596.1"/>
    </source>
</evidence>
<keyword evidence="1" id="KW-0472">Membrane</keyword>
<feature type="transmembrane region" description="Helical" evidence="1">
    <location>
        <begin position="21"/>
        <end position="41"/>
    </location>
</feature>
<comment type="caution">
    <text evidence="2">The sequence shown here is derived from an EMBL/GenBank/DDBJ whole genome shotgun (WGS) entry which is preliminary data.</text>
</comment>
<keyword evidence="1" id="KW-0812">Transmembrane</keyword>